<comment type="caution">
    <text evidence="2">The sequence shown here is derived from an EMBL/GenBank/DDBJ whole genome shotgun (WGS) entry which is preliminary data.</text>
</comment>
<reference evidence="2 3" key="1">
    <citation type="submission" date="2019-05" db="EMBL/GenBank/DDBJ databases">
        <title>Another draft genome of Portunus trituberculatus and its Hox gene families provides insights of decapod evolution.</title>
        <authorList>
            <person name="Jeong J.-H."/>
            <person name="Song I."/>
            <person name="Kim S."/>
            <person name="Choi T."/>
            <person name="Kim D."/>
            <person name="Ryu S."/>
            <person name="Kim W."/>
        </authorList>
    </citation>
    <scope>NUCLEOTIDE SEQUENCE [LARGE SCALE GENOMIC DNA]</scope>
    <source>
        <tissue evidence="2">Muscle</tissue>
    </source>
</reference>
<organism evidence="2 3">
    <name type="scientific">Portunus trituberculatus</name>
    <name type="common">Swimming crab</name>
    <name type="synonym">Neptunus trituberculatus</name>
    <dbReference type="NCBI Taxonomy" id="210409"/>
    <lineage>
        <taxon>Eukaryota</taxon>
        <taxon>Metazoa</taxon>
        <taxon>Ecdysozoa</taxon>
        <taxon>Arthropoda</taxon>
        <taxon>Crustacea</taxon>
        <taxon>Multicrustacea</taxon>
        <taxon>Malacostraca</taxon>
        <taxon>Eumalacostraca</taxon>
        <taxon>Eucarida</taxon>
        <taxon>Decapoda</taxon>
        <taxon>Pleocyemata</taxon>
        <taxon>Brachyura</taxon>
        <taxon>Eubrachyura</taxon>
        <taxon>Portunoidea</taxon>
        <taxon>Portunidae</taxon>
        <taxon>Portuninae</taxon>
        <taxon>Portunus</taxon>
    </lineage>
</organism>
<dbReference type="Proteomes" id="UP000324222">
    <property type="component" value="Unassembled WGS sequence"/>
</dbReference>
<feature type="region of interest" description="Disordered" evidence="1">
    <location>
        <begin position="27"/>
        <end position="68"/>
    </location>
</feature>
<gene>
    <name evidence="2" type="ORF">E2C01_064522</name>
</gene>
<evidence type="ECO:0000313" key="2">
    <source>
        <dbReference type="EMBL" id="MPC70279.1"/>
    </source>
</evidence>
<name>A0A5B7HKJ9_PORTR</name>
<feature type="compositionally biased region" description="Polar residues" evidence="1">
    <location>
        <begin position="44"/>
        <end position="53"/>
    </location>
</feature>
<protein>
    <submittedName>
        <fullName evidence="2">Uncharacterized protein</fullName>
    </submittedName>
</protein>
<evidence type="ECO:0000256" key="1">
    <source>
        <dbReference type="SAM" id="MobiDB-lite"/>
    </source>
</evidence>
<keyword evidence="3" id="KW-1185">Reference proteome</keyword>
<proteinExistence type="predicted"/>
<evidence type="ECO:0000313" key="3">
    <source>
        <dbReference type="Proteomes" id="UP000324222"/>
    </source>
</evidence>
<dbReference type="EMBL" id="VSRR010030864">
    <property type="protein sequence ID" value="MPC70279.1"/>
    <property type="molecule type" value="Genomic_DNA"/>
</dbReference>
<sequence length="103" mass="11456">MAFVFPQYGAALINVAALKTDGIESRPRLHRSRLSQVKGVDRYQGTSTPLTKPSHQDSKSLSRSSSVPDWVNSRLLLRSNSTSGPFLWNPFTQRYKCSSVTKG</sequence>
<accession>A0A5B7HKJ9</accession>
<dbReference type="AlphaFoldDB" id="A0A5B7HKJ9"/>